<sequence length="119" mass="12705">MESSFWSFYSSAAVQIALDGSDENVLDALDADHAGIIVTMEPHNDSLPGQKWYVNDDGRISVINKDDTKFCLSKIDKSSDPIVIKDCGTGPDSSESVRQGESHGGTVPCADPNGHGVVH</sequence>
<dbReference type="EMBL" id="KI894026">
    <property type="protein sequence ID" value="OCF22043.1"/>
    <property type="molecule type" value="Genomic_DNA"/>
</dbReference>
<reference evidence="2" key="3">
    <citation type="submission" date="2014-01" db="EMBL/GenBank/DDBJ databases">
        <title>Evolution of pathogenesis and genome organization in the Tremellales.</title>
        <authorList>
            <person name="Cuomo C."/>
            <person name="Litvintseva A."/>
            <person name="Heitman J."/>
            <person name="Chen Y."/>
            <person name="Sun S."/>
            <person name="Springer D."/>
            <person name="Dromer F."/>
            <person name="Young S."/>
            <person name="Zeng Q."/>
            <person name="Chapman S."/>
            <person name="Gujja S."/>
            <person name="Saif S."/>
            <person name="Birren B."/>
        </authorList>
    </citation>
    <scope>NUCLEOTIDE SEQUENCE</scope>
    <source>
        <strain evidence="2">CBS 10118</strain>
    </source>
</reference>
<dbReference type="VEuPathDB" id="FungiDB:I302_08824"/>
<keyword evidence="4" id="KW-1185">Reference proteome</keyword>
<dbReference type="KEGG" id="kbi:30213223"/>
<dbReference type="RefSeq" id="XP_019043113.1">
    <property type="nucleotide sequence ID" value="XM_019195400.1"/>
</dbReference>
<dbReference type="AlphaFoldDB" id="A0A1B9FTF7"/>
<protein>
    <submittedName>
        <fullName evidence="2">Uncharacterized protein</fullName>
    </submittedName>
</protein>
<gene>
    <name evidence="2" type="ORF">I302_08824</name>
    <name evidence="3" type="ORF">I302_105541</name>
</gene>
<reference evidence="3" key="2">
    <citation type="submission" date="2013-07" db="EMBL/GenBank/DDBJ databases">
        <authorList>
            <consortium name="The Broad Institute Genome Sequencing Platform"/>
            <person name="Cuomo C."/>
            <person name="Litvintseva A."/>
            <person name="Chen Y."/>
            <person name="Heitman J."/>
            <person name="Sun S."/>
            <person name="Springer D."/>
            <person name="Dromer F."/>
            <person name="Young S.K."/>
            <person name="Zeng Q."/>
            <person name="Gargeya S."/>
            <person name="Fitzgerald M."/>
            <person name="Abouelleil A."/>
            <person name="Alvarado L."/>
            <person name="Berlin A.M."/>
            <person name="Chapman S.B."/>
            <person name="Dewar J."/>
            <person name="Goldberg J."/>
            <person name="Griggs A."/>
            <person name="Gujja S."/>
            <person name="Hansen M."/>
            <person name="Howarth C."/>
            <person name="Imamovic A."/>
            <person name="Larimer J."/>
            <person name="McCowan C."/>
            <person name="Murphy C."/>
            <person name="Pearson M."/>
            <person name="Priest M."/>
            <person name="Roberts A."/>
            <person name="Saif S."/>
            <person name="Shea T."/>
            <person name="Sykes S."/>
            <person name="Wortman J."/>
            <person name="Nusbaum C."/>
            <person name="Birren B."/>
        </authorList>
    </citation>
    <scope>NUCLEOTIDE SEQUENCE</scope>
    <source>
        <strain evidence="3">CBS 10118</strain>
    </source>
</reference>
<name>A0A1B9FTF7_9TREE</name>
<dbReference type="GeneID" id="30213223"/>
<evidence type="ECO:0000313" key="4">
    <source>
        <dbReference type="Proteomes" id="UP000092730"/>
    </source>
</evidence>
<feature type="region of interest" description="Disordered" evidence="1">
    <location>
        <begin position="86"/>
        <end position="119"/>
    </location>
</feature>
<dbReference type="InterPro" id="IPR035992">
    <property type="entry name" value="Ricin_B-like_lectins"/>
</dbReference>
<evidence type="ECO:0000256" key="1">
    <source>
        <dbReference type="SAM" id="MobiDB-lite"/>
    </source>
</evidence>
<evidence type="ECO:0000313" key="3">
    <source>
        <dbReference type="EMBL" id="WVW83520.1"/>
    </source>
</evidence>
<dbReference type="EMBL" id="CP144543">
    <property type="protein sequence ID" value="WVW83520.1"/>
    <property type="molecule type" value="Genomic_DNA"/>
</dbReference>
<dbReference type="Proteomes" id="UP000092730">
    <property type="component" value="Chromosome 3"/>
</dbReference>
<proteinExistence type="predicted"/>
<dbReference type="PROSITE" id="PS50231">
    <property type="entry name" value="RICIN_B_LECTIN"/>
    <property type="match status" value="1"/>
</dbReference>
<dbReference type="Gene3D" id="2.80.10.50">
    <property type="match status" value="1"/>
</dbReference>
<organism evidence="2">
    <name type="scientific">Kwoniella bestiolae CBS 10118</name>
    <dbReference type="NCBI Taxonomy" id="1296100"/>
    <lineage>
        <taxon>Eukaryota</taxon>
        <taxon>Fungi</taxon>
        <taxon>Dikarya</taxon>
        <taxon>Basidiomycota</taxon>
        <taxon>Agaricomycotina</taxon>
        <taxon>Tremellomycetes</taxon>
        <taxon>Tremellales</taxon>
        <taxon>Cryptococcaceae</taxon>
        <taxon>Kwoniella</taxon>
    </lineage>
</organism>
<reference evidence="2" key="1">
    <citation type="submission" date="2013-07" db="EMBL/GenBank/DDBJ databases">
        <title>The Genome Sequence of Cryptococcus bestiolae CBS10118.</title>
        <authorList>
            <consortium name="The Broad Institute Genome Sequencing Platform"/>
            <person name="Cuomo C."/>
            <person name="Litvintseva A."/>
            <person name="Chen Y."/>
            <person name="Heitman J."/>
            <person name="Sun S."/>
            <person name="Springer D."/>
            <person name="Dromer F."/>
            <person name="Young S.K."/>
            <person name="Zeng Q."/>
            <person name="Gargeya S."/>
            <person name="Fitzgerald M."/>
            <person name="Abouelleil A."/>
            <person name="Alvarado L."/>
            <person name="Berlin A.M."/>
            <person name="Chapman S.B."/>
            <person name="Dewar J."/>
            <person name="Goldberg J."/>
            <person name="Griggs A."/>
            <person name="Gujja S."/>
            <person name="Hansen M."/>
            <person name="Howarth C."/>
            <person name="Imamovic A."/>
            <person name="Larimer J."/>
            <person name="McCowan C."/>
            <person name="Murphy C."/>
            <person name="Pearson M."/>
            <person name="Priest M."/>
            <person name="Roberts A."/>
            <person name="Saif S."/>
            <person name="Shea T."/>
            <person name="Sykes S."/>
            <person name="Wortman J."/>
            <person name="Nusbaum C."/>
            <person name="Birren B."/>
        </authorList>
    </citation>
    <scope>NUCLEOTIDE SEQUENCE [LARGE SCALE GENOMIC DNA]</scope>
    <source>
        <strain evidence="2">CBS 10118</strain>
    </source>
</reference>
<dbReference type="SUPFAM" id="SSF50370">
    <property type="entry name" value="Ricin B-like lectins"/>
    <property type="match status" value="1"/>
</dbReference>
<accession>A0A1B9FTF7</accession>
<evidence type="ECO:0000313" key="2">
    <source>
        <dbReference type="EMBL" id="OCF22043.1"/>
    </source>
</evidence>
<reference evidence="3" key="4">
    <citation type="submission" date="2024-02" db="EMBL/GenBank/DDBJ databases">
        <title>Comparative genomics of Cryptococcus and Kwoniella reveals pathogenesis evolution and contrasting modes of karyotype evolution via chromosome fusion or intercentromeric recombination.</title>
        <authorList>
            <person name="Coelho M.A."/>
            <person name="David-Palma M."/>
            <person name="Shea T."/>
            <person name="Bowers K."/>
            <person name="McGinley-Smith S."/>
            <person name="Mohammad A.W."/>
            <person name="Gnirke A."/>
            <person name="Yurkov A.M."/>
            <person name="Nowrousian M."/>
            <person name="Sun S."/>
            <person name="Cuomo C.A."/>
            <person name="Heitman J."/>
        </authorList>
    </citation>
    <scope>NUCLEOTIDE SEQUENCE</scope>
    <source>
        <strain evidence="3">CBS 10118</strain>
    </source>
</reference>